<comment type="caution">
    <text evidence="2">The sequence shown here is derived from an EMBL/GenBank/DDBJ whole genome shotgun (WGS) entry which is preliminary data.</text>
</comment>
<keyword evidence="1" id="KW-1133">Transmembrane helix</keyword>
<protein>
    <recommendedName>
        <fullName evidence="4">DUF389 domain-containing protein</fullName>
    </recommendedName>
</protein>
<name>A0A553N7N3_TIGCA</name>
<gene>
    <name evidence="2" type="ORF">TCAL_14997</name>
</gene>
<organism evidence="2 3">
    <name type="scientific">Tigriopus californicus</name>
    <name type="common">Marine copepod</name>
    <dbReference type="NCBI Taxonomy" id="6832"/>
    <lineage>
        <taxon>Eukaryota</taxon>
        <taxon>Metazoa</taxon>
        <taxon>Ecdysozoa</taxon>
        <taxon>Arthropoda</taxon>
        <taxon>Crustacea</taxon>
        <taxon>Multicrustacea</taxon>
        <taxon>Hexanauplia</taxon>
        <taxon>Copepoda</taxon>
        <taxon>Harpacticoida</taxon>
        <taxon>Harpacticidae</taxon>
        <taxon>Tigriopus</taxon>
    </lineage>
</organism>
<keyword evidence="3" id="KW-1185">Reference proteome</keyword>
<feature type="transmembrane region" description="Helical" evidence="1">
    <location>
        <begin position="223"/>
        <end position="243"/>
    </location>
</feature>
<feature type="transmembrane region" description="Helical" evidence="1">
    <location>
        <begin position="424"/>
        <end position="449"/>
    </location>
</feature>
<keyword evidence="1" id="KW-0472">Membrane</keyword>
<dbReference type="InterPro" id="IPR005240">
    <property type="entry name" value="DUF389"/>
</dbReference>
<evidence type="ECO:0000256" key="1">
    <source>
        <dbReference type="SAM" id="Phobius"/>
    </source>
</evidence>
<feature type="transmembrane region" description="Helical" evidence="1">
    <location>
        <begin position="329"/>
        <end position="350"/>
    </location>
</feature>
<reference evidence="2 3" key="1">
    <citation type="journal article" date="2018" name="Nat. Ecol. Evol.">
        <title>Genomic signatures of mitonuclear coevolution across populations of Tigriopus californicus.</title>
        <authorList>
            <person name="Barreto F.S."/>
            <person name="Watson E.T."/>
            <person name="Lima T.G."/>
            <person name="Willett C.S."/>
            <person name="Edmands S."/>
            <person name="Li W."/>
            <person name="Burton R.S."/>
        </authorList>
    </citation>
    <scope>NUCLEOTIDE SEQUENCE [LARGE SCALE GENOMIC DNA]</scope>
    <source>
        <strain evidence="2 3">San Diego</strain>
    </source>
</reference>
<proteinExistence type="predicted"/>
<dbReference type="Pfam" id="PF04087">
    <property type="entry name" value="DUF389"/>
    <property type="match status" value="1"/>
</dbReference>
<dbReference type="OMA" id="YSENMAV"/>
<feature type="transmembrane region" description="Helical" evidence="1">
    <location>
        <begin position="286"/>
        <end position="309"/>
    </location>
</feature>
<feature type="transmembrane region" description="Helical" evidence="1">
    <location>
        <begin position="249"/>
        <end position="274"/>
    </location>
</feature>
<dbReference type="Proteomes" id="UP000318571">
    <property type="component" value="Chromosome 8"/>
</dbReference>
<evidence type="ECO:0008006" key="4">
    <source>
        <dbReference type="Google" id="ProtNLM"/>
    </source>
</evidence>
<evidence type="ECO:0000313" key="2">
    <source>
        <dbReference type="EMBL" id="TRY61423.1"/>
    </source>
</evidence>
<sequence>MASSTWIMVWVPVRDEETKLRRENAFSGPKVKTKKKISNQDKKKIAQNEFFNKGGKYGFDNPSIELTLADERSGNLKNRRIDEEDASKPLDYEFTSLEEMVRDVMTTLRIRNYTSQLSASERYVLYTFCVPGGKTEITLICLQQHGIGNNDYTSVSVIPSSIQLKGDHVLEEPSKDAMMEKQLSERPIDLSKLENRISNFYKSVKSRLLVAQVVDQIKAGGEFNFDFVMLLFLAGCIAFMGLVENSTVTLVASMLVSPLMGPILSGIFGTAIRNNSLRRQGIKNELVALTICVVLGFSFGIIFTCWVQYGNYGIPQWPTPEMQARGQLRTLIGGALIATPSGAGVAMSILGGNSGSLVGVAISASLLPPAVNCGFLWSVSFVSALTGNNNILIGYRFESDLALANSSLPIYYPAYSENMAVETAVLGIVSFTLTVVNIICIIFTGIGILKLKEVTPDKIPQSFATFWKEDIKAHREFNDNTKENQNEGLLQEARDVLGIKGDAVGSALEENFLQSVIEKAQLETDYLNLRDRVAHPPQSDTHPSDCTTNDVLTEANYQTINHQNQDELKDQAQLIIQANREFKRYLSNHPDTPIPTDIQVFPTNRRFSLRPVPNML</sequence>
<evidence type="ECO:0000313" key="3">
    <source>
        <dbReference type="Proteomes" id="UP000318571"/>
    </source>
</evidence>
<feature type="transmembrane region" description="Helical" evidence="1">
    <location>
        <begin position="357"/>
        <end position="379"/>
    </location>
</feature>
<dbReference type="EMBL" id="VCGU01000459">
    <property type="protein sequence ID" value="TRY61423.1"/>
    <property type="molecule type" value="Genomic_DNA"/>
</dbReference>
<keyword evidence="1" id="KW-0812">Transmembrane</keyword>
<dbReference type="PANTHER" id="PTHR20992">
    <property type="entry name" value="AT15442P-RELATED"/>
    <property type="match status" value="1"/>
</dbReference>
<dbReference type="PANTHER" id="PTHR20992:SF9">
    <property type="entry name" value="AT15442P-RELATED"/>
    <property type="match status" value="1"/>
</dbReference>
<dbReference type="AlphaFoldDB" id="A0A553N7N3"/>
<accession>A0A553N7N3</accession>